<feature type="coiled-coil region" evidence="1">
    <location>
        <begin position="26"/>
        <end position="88"/>
    </location>
</feature>
<sequence>MDPLDIEDTSDWLGCPTELETIKHYARMLENEVQELNPQLRKARENIFGLVQMHADAFEECGRLRAEIRQLKAELADTSRKHSDLLNASNSILMMKDRELAGYQQKLQELTGYTYPQSTPHRLS</sequence>
<evidence type="ECO:0000313" key="4">
    <source>
        <dbReference type="Proteomes" id="UP000182814"/>
    </source>
</evidence>
<protein>
    <submittedName>
        <fullName evidence="3">Uncharacterized protein</fullName>
    </submittedName>
</protein>
<evidence type="ECO:0000313" key="2">
    <source>
        <dbReference type="EMBL" id="KAB0502746.1"/>
    </source>
</evidence>
<keyword evidence="4" id="KW-1185">Reference proteome</keyword>
<proteinExistence type="predicted"/>
<organism evidence="3 4">
    <name type="scientific">Pseudomonas lini</name>
    <dbReference type="NCBI Taxonomy" id="163011"/>
    <lineage>
        <taxon>Bacteria</taxon>
        <taxon>Pseudomonadati</taxon>
        <taxon>Pseudomonadota</taxon>
        <taxon>Gammaproteobacteria</taxon>
        <taxon>Pseudomonadales</taxon>
        <taxon>Pseudomonadaceae</taxon>
        <taxon>Pseudomonas</taxon>
    </lineage>
</organism>
<name>A0A0J6HKV2_9PSED</name>
<dbReference type="EMBL" id="VZPO01000007">
    <property type="protein sequence ID" value="KAB0502746.1"/>
    <property type="molecule type" value="Genomic_DNA"/>
</dbReference>
<reference evidence="2 5" key="3">
    <citation type="submission" date="2019-09" db="EMBL/GenBank/DDBJ databases">
        <title>Draft genome sequences of 48 bacterial type strains from the CCUG.</title>
        <authorList>
            <person name="Tunovic T."/>
            <person name="Pineiro-Iglesias B."/>
            <person name="Unosson C."/>
            <person name="Inganas E."/>
            <person name="Ohlen M."/>
            <person name="Cardew S."/>
            <person name="Jensie-Markopoulos S."/>
            <person name="Salva-Serra F."/>
            <person name="Jaen-Luchoro D."/>
            <person name="Karlsson R."/>
            <person name="Svensson-Stadler L."/>
            <person name="Chun J."/>
            <person name="Moore E."/>
        </authorList>
    </citation>
    <scope>NUCLEOTIDE SEQUENCE [LARGE SCALE GENOMIC DNA]</scope>
    <source>
        <strain evidence="2 5">CCUG 51522</strain>
    </source>
</reference>
<accession>A0A0J6HKV2</accession>
<dbReference type="Proteomes" id="UP000182814">
    <property type="component" value="Chromosome I"/>
</dbReference>
<dbReference type="EMBL" id="LT629746">
    <property type="protein sequence ID" value="SDT23175.1"/>
    <property type="molecule type" value="Genomic_DNA"/>
</dbReference>
<dbReference type="Proteomes" id="UP000434925">
    <property type="component" value="Unassembled WGS sequence"/>
</dbReference>
<evidence type="ECO:0000256" key="1">
    <source>
        <dbReference type="SAM" id="Coils"/>
    </source>
</evidence>
<reference evidence="3" key="2">
    <citation type="submission" date="2016-10" db="EMBL/GenBank/DDBJ databases">
        <authorList>
            <person name="de Groot N.N."/>
        </authorList>
    </citation>
    <scope>NUCLEOTIDE SEQUENCE [LARGE SCALE GENOMIC DNA]</scope>
    <source>
        <strain evidence="3">BS3782</strain>
    </source>
</reference>
<evidence type="ECO:0000313" key="3">
    <source>
        <dbReference type="EMBL" id="SDT23175.1"/>
    </source>
</evidence>
<evidence type="ECO:0000313" key="5">
    <source>
        <dbReference type="Proteomes" id="UP000434925"/>
    </source>
</evidence>
<gene>
    <name evidence="2" type="ORF">F7R14_19090</name>
    <name evidence="3" type="ORF">SAMN04490191_3581</name>
</gene>
<dbReference type="AlphaFoldDB" id="A0A0J6HKV2"/>
<keyword evidence="1" id="KW-0175">Coiled coil</keyword>
<dbReference type="RefSeq" id="WP_048392671.1">
    <property type="nucleotide sequence ID" value="NZ_JYLB01000001.1"/>
</dbReference>
<reference evidence="4" key="1">
    <citation type="submission" date="2016-10" db="EMBL/GenBank/DDBJ databases">
        <authorList>
            <person name="Varghese N."/>
            <person name="Submissions S."/>
        </authorList>
    </citation>
    <scope>NUCLEOTIDE SEQUENCE [LARGE SCALE GENOMIC DNA]</scope>
    <source>
        <strain evidence="4">BS3782</strain>
    </source>
</reference>
<dbReference type="PATRIC" id="fig|163011.3.peg.1070"/>